<dbReference type="Proteomes" id="UP001630127">
    <property type="component" value="Unassembled WGS sequence"/>
</dbReference>
<evidence type="ECO:0000259" key="1">
    <source>
        <dbReference type="PROSITE" id="PS50878"/>
    </source>
</evidence>
<evidence type="ECO:0000313" key="3">
    <source>
        <dbReference type="Proteomes" id="UP001630127"/>
    </source>
</evidence>
<keyword evidence="3" id="KW-1185">Reference proteome</keyword>
<sequence length="283" mass="31667">MTALHFPDVFVGWVKLRVTTASFSLNLNGSLAGYFRSEKGLRQGDPISPYLFLIAMEFFTILLTRNIRDSDFCYDPKCKSIQLTHLAFADDLLVFCQASEPSLSVIKSSLEEFGAISRVKPNLLKSSIYVAGVSNSEGQLLSEFMGMPFRDLPVTYLGLLLIPARLSFKDCQTILTKIQQTISNLGTIKLSYAGRQQLIKSVLHSIHLYWTNVFILPKRITKKIEMMLASFLWAGEIKTHYGAKVSWHDVSAPKKEGGLGLTNLTLWNECLITSTTGIFSPKK</sequence>
<dbReference type="Pfam" id="PF00078">
    <property type="entry name" value="RVT_1"/>
    <property type="match status" value="1"/>
</dbReference>
<protein>
    <recommendedName>
        <fullName evidence="1">Reverse transcriptase domain-containing protein</fullName>
    </recommendedName>
</protein>
<dbReference type="SUPFAM" id="SSF56672">
    <property type="entry name" value="DNA/RNA polymerases"/>
    <property type="match status" value="1"/>
</dbReference>
<dbReference type="PANTHER" id="PTHR33116">
    <property type="entry name" value="REVERSE TRANSCRIPTASE ZINC-BINDING DOMAIN-CONTAINING PROTEIN-RELATED-RELATED"/>
    <property type="match status" value="1"/>
</dbReference>
<dbReference type="PROSITE" id="PS50878">
    <property type="entry name" value="RT_POL"/>
    <property type="match status" value="1"/>
</dbReference>
<dbReference type="PANTHER" id="PTHR33116:SF76">
    <property type="entry name" value="DUF4283 DOMAIN-CONTAINING PROTEIN"/>
    <property type="match status" value="1"/>
</dbReference>
<gene>
    <name evidence="2" type="ORF">ACH5RR_008463</name>
</gene>
<reference evidence="2 3" key="1">
    <citation type="submission" date="2024-11" db="EMBL/GenBank/DDBJ databases">
        <title>A near-complete genome assembly of Cinchona calisaya.</title>
        <authorList>
            <person name="Lian D.C."/>
            <person name="Zhao X.W."/>
            <person name="Wei L."/>
        </authorList>
    </citation>
    <scope>NUCLEOTIDE SEQUENCE [LARGE SCALE GENOMIC DNA]</scope>
    <source>
        <tissue evidence="2">Nenye</tissue>
    </source>
</reference>
<dbReference type="AlphaFoldDB" id="A0ABD3ABF8"/>
<dbReference type="InterPro" id="IPR043502">
    <property type="entry name" value="DNA/RNA_pol_sf"/>
</dbReference>
<name>A0ABD3ABF8_9GENT</name>
<evidence type="ECO:0000313" key="2">
    <source>
        <dbReference type="EMBL" id="KAL3529141.1"/>
    </source>
</evidence>
<accession>A0ABD3ABF8</accession>
<proteinExistence type="predicted"/>
<organism evidence="2 3">
    <name type="scientific">Cinchona calisaya</name>
    <dbReference type="NCBI Taxonomy" id="153742"/>
    <lineage>
        <taxon>Eukaryota</taxon>
        <taxon>Viridiplantae</taxon>
        <taxon>Streptophyta</taxon>
        <taxon>Embryophyta</taxon>
        <taxon>Tracheophyta</taxon>
        <taxon>Spermatophyta</taxon>
        <taxon>Magnoliopsida</taxon>
        <taxon>eudicotyledons</taxon>
        <taxon>Gunneridae</taxon>
        <taxon>Pentapetalae</taxon>
        <taxon>asterids</taxon>
        <taxon>lamiids</taxon>
        <taxon>Gentianales</taxon>
        <taxon>Rubiaceae</taxon>
        <taxon>Cinchonoideae</taxon>
        <taxon>Cinchoneae</taxon>
        <taxon>Cinchona</taxon>
    </lineage>
</organism>
<dbReference type="EMBL" id="JBJUIK010000004">
    <property type="protein sequence ID" value="KAL3529141.1"/>
    <property type="molecule type" value="Genomic_DNA"/>
</dbReference>
<feature type="domain" description="Reverse transcriptase" evidence="1">
    <location>
        <begin position="1"/>
        <end position="161"/>
    </location>
</feature>
<dbReference type="InterPro" id="IPR000477">
    <property type="entry name" value="RT_dom"/>
</dbReference>
<comment type="caution">
    <text evidence="2">The sequence shown here is derived from an EMBL/GenBank/DDBJ whole genome shotgun (WGS) entry which is preliminary data.</text>
</comment>